<accession>A0A2T8KVI0</accession>
<sequence>MRRENRVSLRLARAVASRSRPKRSGPTLDMDEARRTERPSAITGRGEERSCQALGGEAASSAGHEQRARSACSPVWQSGQATREAGMGRCRGKVARSVVIPRELRYGR</sequence>
<feature type="compositionally biased region" description="Low complexity" evidence="1">
    <location>
        <begin position="8"/>
        <end position="18"/>
    </location>
</feature>
<gene>
    <name evidence="2" type="ORF">PAHAL_1G162500</name>
</gene>
<dbReference type="EMBL" id="CM008046">
    <property type="protein sequence ID" value="PVH66149.1"/>
    <property type="molecule type" value="Genomic_DNA"/>
</dbReference>
<feature type="region of interest" description="Disordered" evidence="1">
    <location>
        <begin position="1"/>
        <end position="74"/>
    </location>
</feature>
<evidence type="ECO:0000256" key="1">
    <source>
        <dbReference type="SAM" id="MobiDB-lite"/>
    </source>
</evidence>
<reference evidence="2" key="1">
    <citation type="submission" date="2018-04" db="EMBL/GenBank/DDBJ databases">
        <title>WGS assembly of Panicum hallii.</title>
        <authorList>
            <person name="Lovell J."/>
            <person name="Jenkins J."/>
            <person name="Lowry D."/>
            <person name="Mamidi S."/>
            <person name="Sreedasyam A."/>
            <person name="Weng X."/>
            <person name="Barry K."/>
            <person name="Bonette J."/>
            <person name="Campitelli B."/>
            <person name="Daum C."/>
            <person name="Gordon S."/>
            <person name="Gould B."/>
            <person name="Lipzen A."/>
            <person name="Macqueen A."/>
            <person name="Palacio-Mejia J."/>
            <person name="Plott C."/>
            <person name="Shakirov E."/>
            <person name="Shu S."/>
            <person name="Yoshinaga Y."/>
            <person name="Zane M."/>
            <person name="Rokhsar D."/>
            <person name="Grimwood J."/>
            <person name="Schmutz J."/>
            <person name="Juenger T."/>
        </authorList>
    </citation>
    <scope>NUCLEOTIDE SEQUENCE [LARGE SCALE GENOMIC DNA]</scope>
    <source>
        <strain evidence="2">FIL2</strain>
    </source>
</reference>
<dbReference type="Gramene" id="PVH66149">
    <property type="protein sequence ID" value="PVH66149"/>
    <property type="gene ID" value="PAHAL_1G162500"/>
</dbReference>
<dbReference type="Proteomes" id="UP000243499">
    <property type="component" value="Chromosome 1"/>
</dbReference>
<proteinExistence type="predicted"/>
<dbReference type="AlphaFoldDB" id="A0A2T8KVI0"/>
<evidence type="ECO:0000313" key="2">
    <source>
        <dbReference type="EMBL" id="PVH66149.1"/>
    </source>
</evidence>
<name>A0A2T8KVI0_9POAL</name>
<protein>
    <submittedName>
        <fullName evidence="2">Uncharacterized protein</fullName>
    </submittedName>
</protein>
<organism evidence="2">
    <name type="scientific">Panicum hallii</name>
    <dbReference type="NCBI Taxonomy" id="206008"/>
    <lineage>
        <taxon>Eukaryota</taxon>
        <taxon>Viridiplantae</taxon>
        <taxon>Streptophyta</taxon>
        <taxon>Embryophyta</taxon>
        <taxon>Tracheophyta</taxon>
        <taxon>Spermatophyta</taxon>
        <taxon>Magnoliopsida</taxon>
        <taxon>Liliopsida</taxon>
        <taxon>Poales</taxon>
        <taxon>Poaceae</taxon>
        <taxon>PACMAD clade</taxon>
        <taxon>Panicoideae</taxon>
        <taxon>Panicodae</taxon>
        <taxon>Paniceae</taxon>
        <taxon>Panicinae</taxon>
        <taxon>Panicum</taxon>
        <taxon>Panicum sect. Panicum</taxon>
    </lineage>
</organism>